<comment type="caution">
    <text evidence="1">The sequence shown here is derived from an EMBL/GenBank/DDBJ whole genome shotgun (WGS) entry which is preliminary data.</text>
</comment>
<keyword evidence="2" id="KW-1185">Reference proteome</keyword>
<reference evidence="1 2" key="1">
    <citation type="submission" date="2020-01" db="EMBL/GenBank/DDBJ databases">
        <authorList>
            <consortium name="DOE Joint Genome Institute"/>
            <person name="Haridas S."/>
            <person name="Albert R."/>
            <person name="Binder M."/>
            <person name="Bloem J."/>
            <person name="Labutti K."/>
            <person name="Salamov A."/>
            <person name="Andreopoulos B."/>
            <person name="Baker S.E."/>
            <person name="Barry K."/>
            <person name="Bills G."/>
            <person name="Bluhm B.H."/>
            <person name="Cannon C."/>
            <person name="Castanera R."/>
            <person name="Culley D.E."/>
            <person name="Daum C."/>
            <person name="Ezra D."/>
            <person name="Gonzalez J.B."/>
            <person name="Henrissat B."/>
            <person name="Kuo A."/>
            <person name="Liang C."/>
            <person name="Lipzen A."/>
            <person name="Lutzoni F."/>
            <person name="Magnuson J."/>
            <person name="Mondo S."/>
            <person name="Nolan M."/>
            <person name="Ohm R."/>
            <person name="Pangilinan J."/>
            <person name="Park H.-J.H."/>
            <person name="Ramirez L."/>
            <person name="Alfaro M."/>
            <person name="Sun H."/>
            <person name="Tritt A."/>
            <person name="Yoshinaga Y."/>
            <person name="Zwiers L.-H.L."/>
            <person name="Turgeon B.G."/>
            <person name="Goodwin S.B."/>
            <person name="Spatafora J.W."/>
            <person name="Crous P.W."/>
            <person name="Grigoriev I.V."/>
        </authorList>
    </citation>
    <scope>NUCLEOTIDE SEQUENCE [LARGE SCALE GENOMIC DNA]</scope>
    <source>
        <strain evidence="1 2">CBS 611.86</strain>
    </source>
</reference>
<dbReference type="AlphaFoldDB" id="A0A7C8IA01"/>
<dbReference type="EMBL" id="JAADJZ010000008">
    <property type="protein sequence ID" value="KAF2873006.1"/>
    <property type="molecule type" value="Genomic_DNA"/>
</dbReference>
<sequence length="239" mass="26885">MATRVRCRVIGCGAARRHHGGVHTRRRPRVLLVSAASSFPMSCLPPSQGRLRAWCTNECMAMRCRLLPPLSEVGIHLTYPLVYCHLPRDDGTPSPYPHHADIRMTMAESHVGTVCPGTNAVLRLYTPFSASGAAGVRAVVRPLSFVYWSISFRNSKETFQSPRCNCSAECYGPFDDIATPAVSDPLRYVYTRCNFVCNVSSRPSSYIRRRRKEFEGSVRRTRRSSRADAFNSDTRHLCR</sequence>
<gene>
    <name evidence="1" type="ORF">BDV95DRAFT_364061</name>
</gene>
<organism evidence="1 2">
    <name type="scientific">Massariosphaeria phaeospora</name>
    <dbReference type="NCBI Taxonomy" id="100035"/>
    <lineage>
        <taxon>Eukaryota</taxon>
        <taxon>Fungi</taxon>
        <taxon>Dikarya</taxon>
        <taxon>Ascomycota</taxon>
        <taxon>Pezizomycotina</taxon>
        <taxon>Dothideomycetes</taxon>
        <taxon>Pleosporomycetidae</taxon>
        <taxon>Pleosporales</taxon>
        <taxon>Pleosporales incertae sedis</taxon>
        <taxon>Massariosphaeria</taxon>
    </lineage>
</organism>
<name>A0A7C8IA01_9PLEO</name>
<dbReference type="Proteomes" id="UP000481861">
    <property type="component" value="Unassembled WGS sequence"/>
</dbReference>
<evidence type="ECO:0000313" key="1">
    <source>
        <dbReference type="EMBL" id="KAF2873006.1"/>
    </source>
</evidence>
<proteinExistence type="predicted"/>
<protein>
    <submittedName>
        <fullName evidence="1">Uncharacterized protein</fullName>
    </submittedName>
</protein>
<accession>A0A7C8IA01</accession>
<evidence type="ECO:0000313" key="2">
    <source>
        <dbReference type="Proteomes" id="UP000481861"/>
    </source>
</evidence>